<dbReference type="STRING" id="667015.Bacsa_0994"/>
<gene>
    <name evidence="3" type="ordered locus">Bacsa_0994</name>
</gene>
<evidence type="ECO:0000313" key="3">
    <source>
        <dbReference type="EMBL" id="ADY35583.1"/>
    </source>
</evidence>
<proteinExistence type="inferred from homology"/>
<dbReference type="KEGG" id="bsa:Bacsa_0994"/>
<reference evidence="3 4" key="1">
    <citation type="journal article" date="2011" name="Stand. Genomic Sci.">
        <title>Complete genome sequence of Bacteroides salanitronis type strain (BL78).</title>
        <authorList>
            <person name="Gronow S."/>
            <person name="Held B."/>
            <person name="Lucas S."/>
            <person name="Lapidus A."/>
            <person name="Del Rio T.G."/>
            <person name="Nolan M."/>
            <person name="Tice H."/>
            <person name="Deshpande S."/>
            <person name="Cheng J.F."/>
            <person name="Pitluck S."/>
            <person name="Liolios K."/>
            <person name="Pagani I."/>
            <person name="Ivanova N."/>
            <person name="Mavromatis K."/>
            <person name="Pati A."/>
            <person name="Tapia R."/>
            <person name="Han C."/>
            <person name="Goodwin L."/>
            <person name="Chen A."/>
            <person name="Palaniappan K."/>
            <person name="Land M."/>
            <person name="Hauser L."/>
            <person name="Chang Y.J."/>
            <person name="Jeffries C.D."/>
            <person name="Brambilla E.M."/>
            <person name="Rohde M."/>
            <person name="Goker M."/>
            <person name="Detter J.C."/>
            <person name="Woyke T."/>
            <person name="Bristow J."/>
            <person name="Markowitz V."/>
            <person name="Hugenholtz P."/>
            <person name="Kyrpides N.C."/>
            <person name="Klenk H.P."/>
            <person name="Eisen J.A."/>
        </authorList>
    </citation>
    <scope>NUCLEOTIDE SEQUENCE [LARGE SCALE GENOMIC DNA]</scope>
    <source>
        <strain evidence="3 4">DSM 18170</strain>
    </source>
</reference>
<sequence>MEENIRRRMRKAAWAFLLIEVLVLPCVYAAGQGDSLSLLFVGDLMQHDAQLDAARQPDGTFDYAPCFAEVDAEIRKADIAIGNLEVPLGGRPYSGYPAFSAPDEWLYAMRNAGFDVLLAANNHCLDRGTRGLVRTVEMFDSLGMDYAGIYRDSLERVKRYPLLVGKKGFRIAFLNYTYGTNGIPVDYPAIVNRIDREQIRKDILSARQMKPDAIIACMHWGIEYELLPEVSDRELAEWMLSLGVDHVIGSHPHVVQPVEIVDTLPDKVPHVVVYSLGNFISNMSRVHTDGGMMVKLLLKKSPGRAQLAGCGYSFVWTSRPALSGKRNFTVYPSDVRPEKLNGVEKSRMDLFLGNVRKFFKQYTKGIYEYFLERK</sequence>
<dbReference type="InterPro" id="IPR019079">
    <property type="entry name" value="Capsule_synth_CapA"/>
</dbReference>
<dbReference type="RefSeq" id="WP_013617031.1">
    <property type="nucleotide sequence ID" value="NC_015164.1"/>
</dbReference>
<evidence type="ECO:0000259" key="2">
    <source>
        <dbReference type="SMART" id="SM00854"/>
    </source>
</evidence>
<evidence type="ECO:0000256" key="1">
    <source>
        <dbReference type="ARBA" id="ARBA00005662"/>
    </source>
</evidence>
<dbReference type="HOGENOM" id="CLU_038823_0_0_10"/>
<dbReference type="Pfam" id="PF09587">
    <property type="entry name" value="PGA_cap"/>
    <property type="match status" value="1"/>
</dbReference>
<accession>F0R408</accession>
<organism evidence="3 4">
    <name type="scientific">Phocaeicola salanitronis (strain DSM 18170 / JCM 13657 / CCUG 60908 / BL78)</name>
    <name type="common">Bacteroides salanitronis</name>
    <dbReference type="NCBI Taxonomy" id="667015"/>
    <lineage>
        <taxon>Bacteria</taxon>
        <taxon>Pseudomonadati</taxon>
        <taxon>Bacteroidota</taxon>
        <taxon>Bacteroidia</taxon>
        <taxon>Bacteroidales</taxon>
        <taxon>Bacteroidaceae</taxon>
        <taxon>Phocaeicola</taxon>
    </lineage>
</organism>
<comment type="similarity">
    <text evidence="1">Belongs to the CapA family.</text>
</comment>
<feature type="domain" description="Capsule synthesis protein CapA" evidence="2">
    <location>
        <begin position="37"/>
        <end position="283"/>
    </location>
</feature>
<evidence type="ECO:0000313" key="4">
    <source>
        <dbReference type="Proteomes" id="UP000007486"/>
    </source>
</evidence>
<dbReference type="Proteomes" id="UP000007486">
    <property type="component" value="Chromosome"/>
</dbReference>
<dbReference type="InterPro" id="IPR029052">
    <property type="entry name" value="Metallo-depent_PP-like"/>
</dbReference>
<dbReference type="PANTHER" id="PTHR33393">
    <property type="entry name" value="POLYGLUTAMINE SYNTHESIS ACCESSORY PROTEIN RV0574C-RELATED"/>
    <property type="match status" value="1"/>
</dbReference>
<dbReference type="eggNOG" id="COG2843">
    <property type="taxonomic scope" value="Bacteria"/>
</dbReference>
<keyword evidence="4" id="KW-1185">Reference proteome</keyword>
<protein>
    <submittedName>
        <fullName evidence="3">Capsule synthesis protein, CapA</fullName>
    </submittedName>
</protein>
<name>F0R408_PHOSB</name>
<dbReference type="SMART" id="SM00854">
    <property type="entry name" value="PGA_cap"/>
    <property type="match status" value="1"/>
</dbReference>
<dbReference type="SUPFAM" id="SSF56300">
    <property type="entry name" value="Metallo-dependent phosphatases"/>
    <property type="match status" value="1"/>
</dbReference>
<dbReference type="AlphaFoldDB" id="F0R408"/>
<dbReference type="Gene3D" id="3.60.21.10">
    <property type="match status" value="1"/>
</dbReference>
<dbReference type="InterPro" id="IPR052169">
    <property type="entry name" value="CW_Biosynth-Accessory"/>
</dbReference>
<dbReference type="PANTHER" id="PTHR33393:SF12">
    <property type="entry name" value="CAPSULE BIOSYNTHESIS PROTEIN CAPA"/>
    <property type="match status" value="1"/>
</dbReference>
<dbReference type="CDD" id="cd07381">
    <property type="entry name" value="MPP_CapA"/>
    <property type="match status" value="1"/>
</dbReference>
<dbReference type="EMBL" id="CP002530">
    <property type="protein sequence ID" value="ADY35583.1"/>
    <property type="molecule type" value="Genomic_DNA"/>
</dbReference>